<keyword evidence="1" id="KW-0812">Transmembrane</keyword>
<sequence>MLDIVLVLAGAALILISIADVFLAVLYARIGVGLLTPRLYRATWLLLRAIARRRGPQGRKLLLSYAGPIMIVETVMVWSLLLQLGFALIYWPALGEGIQASSGPTPTDFGTAVYFSGFSFTTLGTGDIVPQSTMYRMLMILQAWIGFSVLTLTLTYLMSVYSAVVRRNTLAQTLHHLTGGTGEPVRLLAGMLLGGSEGAKGQLVPIGSQVLNLLESHHSYPILHYFRMRDDRYALTRVAYITLETATLIRTALSSDFHTLKHSSALYLFWGSGCDLLQQVGSSFLDRTQDESAEREDVRSFGAALTRLRQAGIDVSEAQLAKYRVDRQEWFPTLAAFAELMAYNLDEIIVAGAEEPCRSDGA</sequence>
<name>A0ABV3R8B4_9SPHN</name>
<evidence type="ECO:0000259" key="2">
    <source>
        <dbReference type="Pfam" id="PF07885"/>
    </source>
</evidence>
<dbReference type="SUPFAM" id="SSF81324">
    <property type="entry name" value="Voltage-gated potassium channels"/>
    <property type="match status" value="1"/>
</dbReference>
<feature type="domain" description="Potassium channel" evidence="2">
    <location>
        <begin position="92"/>
        <end position="161"/>
    </location>
</feature>
<protein>
    <submittedName>
        <fullName evidence="3">Potassium channel family protein</fullName>
    </submittedName>
</protein>
<feature type="transmembrane region" description="Helical" evidence="1">
    <location>
        <begin position="62"/>
        <end position="91"/>
    </location>
</feature>
<evidence type="ECO:0000256" key="1">
    <source>
        <dbReference type="SAM" id="Phobius"/>
    </source>
</evidence>
<dbReference type="Proteomes" id="UP001556118">
    <property type="component" value="Unassembled WGS sequence"/>
</dbReference>
<evidence type="ECO:0000313" key="3">
    <source>
        <dbReference type="EMBL" id="MEW9854326.1"/>
    </source>
</evidence>
<dbReference type="Gene3D" id="1.10.287.70">
    <property type="match status" value="1"/>
</dbReference>
<keyword evidence="1" id="KW-0472">Membrane</keyword>
<dbReference type="GO" id="GO:0034220">
    <property type="term" value="P:monoatomic ion transmembrane transport"/>
    <property type="evidence" value="ECO:0007669"/>
    <property type="project" value="UniProtKB-KW"/>
</dbReference>
<evidence type="ECO:0000313" key="4">
    <source>
        <dbReference type="Proteomes" id="UP001556118"/>
    </source>
</evidence>
<keyword evidence="3" id="KW-0813">Transport</keyword>
<dbReference type="InterPro" id="IPR013099">
    <property type="entry name" value="K_chnl_dom"/>
</dbReference>
<feature type="transmembrane region" description="Helical" evidence="1">
    <location>
        <begin position="6"/>
        <end position="28"/>
    </location>
</feature>
<gene>
    <name evidence="3" type="ORF">ABUH87_03915</name>
</gene>
<dbReference type="RefSeq" id="WP_367769818.1">
    <property type="nucleotide sequence ID" value="NZ_JBFNXR010000019.1"/>
</dbReference>
<comment type="caution">
    <text evidence="3">The sequence shown here is derived from an EMBL/GenBank/DDBJ whole genome shotgun (WGS) entry which is preliminary data.</text>
</comment>
<dbReference type="Pfam" id="PF07885">
    <property type="entry name" value="Ion_trans_2"/>
    <property type="match status" value="1"/>
</dbReference>
<dbReference type="EMBL" id="JBFNXR010000019">
    <property type="protein sequence ID" value="MEW9854326.1"/>
    <property type="molecule type" value="Genomic_DNA"/>
</dbReference>
<keyword evidence="4" id="KW-1185">Reference proteome</keyword>
<accession>A0ABV3R8B4</accession>
<keyword evidence="3" id="KW-0407">Ion channel</keyword>
<proteinExistence type="predicted"/>
<keyword evidence="3" id="KW-0406">Ion transport</keyword>
<organism evidence="3 4">
    <name type="scientific">Novosphingobium rhizovicinum</name>
    <dbReference type="NCBI Taxonomy" id="3228928"/>
    <lineage>
        <taxon>Bacteria</taxon>
        <taxon>Pseudomonadati</taxon>
        <taxon>Pseudomonadota</taxon>
        <taxon>Alphaproteobacteria</taxon>
        <taxon>Sphingomonadales</taxon>
        <taxon>Sphingomonadaceae</taxon>
        <taxon>Novosphingobium</taxon>
    </lineage>
</organism>
<keyword evidence="1" id="KW-1133">Transmembrane helix</keyword>
<feature type="transmembrane region" description="Helical" evidence="1">
    <location>
        <begin position="141"/>
        <end position="164"/>
    </location>
</feature>
<reference evidence="3 4" key="1">
    <citation type="submission" date="2024-06" db="EMBL/GenBank/DDBJ databases">
        <title>Novosphingobium rhizovicinus M1R2S20.</title>
        <authorList>
            <person name="Sun J.-Q."/>
        </authorList>
    </citation>
    <scope>NUCLEOTIDE SEQUENCE [LARGE SCALE GENOMIC DNA]</scope>
    <source>
        <strain evidence="3 4">M1R2S20</strain>
    </source>
</reference>